<reference evidence="1 2" key="1">
    <citation type="submission" date="2020-04" db="EMBL/GenBank/DDBJ databases">
        <title>Novel Mycoplasma species detected in Phocoena phocoena (harbor porpoise) from the USA.</title>
        <authorList>
            <person name="Volokhov D.V."/>
        </authorList>
    </citation>
    <scope>NUCLEOTIDE SEQUENCE [LARGE SCALE GENOMIC DNA]</scope>
    <source>
        <strain evidence="1 2">C264-NAS</strain>
    </source>
</reference>
<dbReference type="RefSeq" id="WP_169580321.1">
    <property type="nucleotide sequence ID" value="NZ_CP051480.1"/>
</dbReference>
<dbReference type="EMBL" id="CP051480">
    <property type="protein sequence ID" value="QJG66498.1"/>
    <property type="molecule type" value="Genomic_DNA"/>
</dbReference>
<dbReference type="GO" id="GO:0016301">
    <property type="term" value="F:kinase activity"/>
    <property type="evidence" value="ECO:0007669"/>
    <property type="project" value="InterPro"/>
</dbReference>
<protein>
    <submittedName>
        <fullName evidence="1">Type II toxin-antitoxin system death-on-curing family toxin</fullName>
    </submittedName>
</protein>
<evidence type="ECO:0000313" key="1">
    <source>
        <dbReference type="EMBL" id="QJG66498.1"/>
    </source>
</evidence>
<accession>A0A858U6T5</accession>
<dbReference type="Proteomes" id="UP000501728">
    <property type="component" value="Chromosome"/>
</dbReference>
<dbReference type="NCBIfam" id="TIGR01550">
    <property type="entry name" value="DOC_P1"/>
    <property type="match status" value="1"/>
</dbReference>
<dbReference type="SUPFAM" id="SSF140931">
    <property type="entry name" value="Fic-like"/>
    <property type="match status" value="1"/>
</dbReference>
<dbReference type="AlphaFoldDB" id="A0A858U6T5"/>
<organism evidence="1 2">
    <name type="scientific">Mycoplasma phocoeninasale</name>
    <dbReference type="NCBI Taxonomy" id="2726117"/>
    <lineage>
        <taxon>Bacteria</taxon>
        <taxon>Bacillati</taxon>
        <taxon>Mycoplasmatota</taxon>
        <taxon>Mollicutes</taxon>
        <taxon>Mycoplasmataceae</taxon>
        <taxon>Mycoplasma</taxon>
    </lineage>
</organism>
<dbReference type="KEGG" id="mphn:HGG64_02170"/>
<keyword evidence="2" id="KW-1185">Reference proteome</keyword>
<evidence type="ECO:0000313" key="2">
    <source>
        <dbReference type="Proteomes" id="UP000501728"/>
    </source>
</evidence>
<proteinExistence type="predicted"/>
<dbReference type="InterPro" id="IPR036597">
    <property type="entry name" value="Fido-like_dom_sf"/>
</dbReference>
<dbReference type="InterPro" id="IPR006440">
    <property type="entry name" value="Doc"/>
</dbReference>
<dbReference type="Gene3D" id="1.10.3290.10">
    <property type="entry name" value="Fido-like domain"/>
    <property type="match status" value="1"/>
</dbReference>
<name>A0A858U6T5_9MOLU</name>
<gene>
    <name evidence="1" type="ORF">HGG64_02170</name>
</gene>
<sequence>MKEIKIIASKYDVYNLENFIAKYHSQKMYYKDNQWYFRDHLDKEFEEIEFSIKILDFENISEDQFFDYMKTNVFIAYETARKLTYSEGYEDDFAIFDKNFDVVRKIEMSMLKYQYMENWSIIDYFADLFLEVLKSHLFKNGNKRFALAFLKALMNSAGFYINWSRRDYNYYLDRIQNSMAEEIVCLAICLSNRSFEDSSFLLKEQKENNSRKNSAESCVNKLRKYQTSDLSNRHEKIRIEVVKWIKNLTTISY</sequence>